<dbReference type="Gene3D" id="3.40.50.2300">
    <property type="match status" value="2"/>
</dbReference>
<reference evidence="6" key="1">
    <citation type="submission" date="2022-05" db="EMBL/GenBank/DDBJ databases">
        <title>Expanded diversity of anoxic marine methylotrophy in a Black Sea sulfate reducing microorganism.</title>
        <authorList>
            <person name="Fischer P.Q."/>
            <person name="Stams A.J.M."/>
            <person name="Villanueva L."/>
            <person name="Sousa D.Z."/>
        </authorList>
    </citation>
    <scope>NUCLEOTIDE SEQUENCE</scope>
    <source>
        <strain evidence="6">P130</strain>
    </source>
</reference>
<dbReference type="RefSeq" id="WP_302049871.1">
    <property type="nucleotide sequence ID" value="NZ_JAMJEV010000022.1"/>
</dbReference>
<keyword evidence="7" id="KW-1185">Reference proteome</keyword>
<comment type="subcellular location">
    <subcellularLocation>
        <location evidence="1">Cell envelope</location>
    </subcellularLocation>
</comment>
<evidence type="ECO:0000256" key="2">
    <source>
        <dbReference type="ARBA" id="ARBA00007639"/>
    </source>
</evidence>
<name>A0ABT8QWH4_9FIRM</name>
<dbReference type="InterPro" id="IPR025997">
    <property type="entry name" value="SBP_2_dom"/>
</dbReference>
<evidence type="ECO:0000313" key="7">
    <source>
        <dbReference type="Proteomes" id="UP001176021"/>
    </source>
</evidence>
<dbReference type="SUPFAM" id="SSF53822">
    <property type="entry name" value="Periplasmic binding protein-like I"/>
    <property type="match status" value="1"/>
</dbReference>
<protein>
    <submittedName>
        <fullName evidence="6">Sugar ABC transporter substrate-binding protein</fullName>
    </submittedName>
</protein>
<organism evidence="6 7">
    <name type="scientific">Desulfosporosinus nitroreducens</name>
    <dbReference type="NCBI Taxonomy" id="2018668"/>
    <lineage>
        <taxon>Bacteria</taxon>
        <taxon>Bacillati</taxon>
        <taxon>Bacillota</taxon>
        <taxon>Clostridia</taxon>
        <taxon>Eubacteriales</taxon>
        <taxon>Desulfitobacteriaceae</taxon>
        <taxon>Desulfosporosinus</taxon>
    </lineage>
</organism>
<comment type="caution">
    <text evidence="6">The sequence shown here is derived from an EMBL/GenBank/DDBJ whole genome shotgun (WGS) entry which is preliminary data.</text>
</comment>
<evidence type="ECO:0000259" key="5">
    <source>
        <dbReference type="Pfam" id="PF13407"/>
    </source>
</evidence>
<evidence type="ECO:0000313" key="6">
    <source>
        <dbReference type="EMBL" id="MDO0825227.1"/>
    </source>
</evidence>
<dbReference type="PANTHER" id="PTHR46847">
    <property type="entry name" value="D-ALLOSE-BINDING PERIPLASMIC PROTEIN-RELATED"/>
    <property type="match status" value="1"/>
</dbReference>
<evidence type="ECO:0000256" key="3">
    <source>
        <dbReference type="ARBA" id="ARBA00022729"/>
    </source>
</evidence>
<keyword evidence="3 4" id="KW-0732">Signal</keyword>
<dbReference type="Pfam" id="PF13407">
    <property type="entry name" value="Peripla_BP_4"/>
    <property type="match status" value="1"/>
</dbReference>
<accession>A0ABT8QWH4</accession>
<dbReference type="CDD" id="cd19970">
    <property type="entry name" value="PBP1_ABC_sugar_binding-like"/>
    <property type="match status" value="1"/>
</dbReference>
<sequence>MKRVLICVFVLIALSLTGCSKEIINSADPSRSHSQQTADSSNGNKKNIALVMKTLTNPFFIEMEKGARQAENELGINLIVKTGAKETSIEQQIAVVGELINSKVDAIVISPGSSTDLIPVLKKAYDANIPIVNIDNRLDPTFLKSTGIDIPFISVNNEQGAYKSAKYISDQITKPTKVAIVEGIRNANNAEQRKKGAIKAFGENPNIQIVAMETANWKIDEAYDITSSMFTQYPDIGAVFCANDMMALGTIQYLNEFKLNHVMVAGFDDLAEARAAITKGTMQVTINQQADIQGYIGVKFAFEMLNGKKQPQETIIDVKLVTKSTIN</sequence>
<gene>
    <name evidence="6" type="ORF">M8H41_20560</name>
</gene>
<dbReference type="PANTHER" id="PTHR46847:SF1">
    <property type="entry name" value="D-ALLOSE-BINDING PERIPLASMIC PROTEIN-RELATED"/>
    <property type="match status" value="1"/>
</dbReference>
<feature type="signal peptide" evidence="4">
    <location>
        <begin position="1"/>
        <end position="20"/>
    </location>
</feature>
<dbReference type="InterPro" id="IPR028082">
    <property type="entry name" value="Peripla_BP_I"/>
</dbReference>
<dbReference type="PROSITE" id="PS51257">
    <property type="entry name" value="PROKAR_LIPOPROTEIN"/>
    <property type="match status" value="1"/>
</dbReference>
<dbReference type="Proteomes" id="UP001176021">
    <property type="component" value="Unassembled WGS sequence"/>
</dbReference>
<evidence type="ECO:0000256" key="1">
    <source>
        <dbReference type="ARBA" id="ARBA00004196"/>
    </source>
</evidence>
<feature type="domain" description="Periplasmic binding protein" evidence="5">
    <location>
        <begin position="48"/>
        <end position="309"/>
    </location>
</feature>
<feature type="chain" id="PRO_5046392744" evidence="4">
    <location>
        <begin position="21"/>
        <end position="327"/>
    </location>
</feature>
<proteinExistence type="inferred from homology"/>
<evidence type="ECO:0000256" key="4">
    <source>
        <dbReference type="SAM" id="SignalP"/>
    </source>
</evidence>
<dbReference type="EMBL" id="JAMJEV010000022">
    <property type="protein sequence ID" value="MDO0825227.1"/>
    <property type="molecule type" value="Genomic_DNA"/>
</dbReference>
<comment type="similarity">
    <text evidence="2">Belongs to the bacterial solute-binding protein 2 family.</text>
</comment>